<proteinExistence type="predicted"/>
<accession>A0A6I3UAA0</accession>
<feature type="non-terminal residue" evidence="1">
    <location>
        <position position="94"/>
    </location>
</feature>
<dbReference type="AlphaFoldDB" id="A0A6I3UAA0"/>
<evidence type="ECO:0000313" key="1">
    <source>
        <dbReference type="EMBL" id="MTV88465.1"/>
    </source>
</evidence>
<reference evidence="1 2" key="1">
    <citation type="submission" date="2019-11" db="EMBL/GenBank/DDBJ databases">
        <title>Growth characteristics of pneumococcus vary with the chemical composition of the capsule and with environmental conditions.</title>
        <authorList>
            <person name="Tothpal A."/>
            <person name="Desobry K."/>
            <person name="Joshi S."/>
            <person name="Wyllie A.L."/>
            <person name="Weinberger D.M."/>
        </authorList>
    </citation>
    <scope>NUCLEOTIDE SEQUENCE [LARGE SCALE GENOMIC DNA]</scope>
    <source>
        <strain evidence="2">pnumococcus35B</strain>
    </source>
</reference>
<evidence type="ECO:0000313" key="2">
    <source>
        <dbReference type="Proteomes" id="UP000469505"/>
    </source>
</evidence>
<gene>
    <name evidence="1" type="ORF">GM543_13470</name>
</gene>
<dbReference type="Proteomes" id="UP000469505">
    <property type="component" value="Unassembled WGS sequence"/>
</dbReference>
<sequence>ENDGITNPEINKELIYINQTGANLQNKVNGTNYHLLDNKIATIYIPEKWKENQKSIENTVVAEQFIGTNYTREQLAVQIIPDGEKIFYFNEDAD</sequence>
<protein>
    <submittedName>
        <fullName evidence="1">ABC transporter permease</fullName>
    </submittedName>
</protein>
<comment type="caution">
    <text evidence="1">The sequence shown here is derived from an EMBL/GenBank/DDBJ whole genome shotgun (WGS) entry which is preliminary data.</text>
</comment>
<feature type="non-terminal residue" evidence="1">
    <location>
        <position position="1"/>
    </location>
</feature>
<dbReference type="EMBL" id="WNHX01000734">
    <property type="protein sequence ID" value="MTV88465.1"/>
    <property type="molecule type" value="Genomic_DNA"/>
</dbReference>
<organism evidence="1 2">
    <name type="scientific">Streptococcus pneumoniae</name>
    <dbReference type="NCBI Taxonomy" id="1313"/>
    <lineage>
        <taxon>Bacteria</taxon>
        <taxon>Bacillati</taxon>
        <taxon>Bacillota</taxon>
        <taxon>Bacilli</taxon>
        <taxon>Lactobacillales</taxon>
        <taxon>Streptococcaceae</taxon>
        <taxon>Streptococcus</taxon>
    </lineage>
</organism>
<name>A0A6I3UAA0_STREE</name>